<keyword evidence="1" id="KW-0472">Membrane</keyword>
<dbReference type="AlphaFoldDB" id="A0A8G2BWP6"/>
<accession>A0A8G2BWP6</accession>
<keyword evidence="1" id="KW-0812">Transmembrane</keyword>
<dbReference type="Proteomes" id="UP000236725">
    <property type="component" value="Unassembled WGS sequence"/>
</dbReference>
<sequence>MEEEKKQQRKKAKRKENRFSPLYVLGGGILKEDFIIKHTRMIILVVILIFFFISNRYTCMQKLREIDRLQQQLRDVRFEALSISSELTGNSRQSQIELLIEEQGIELEGAKTPPYELYK</sequence>
<comment type="caution">
    <text evidence="2">The sequence shown here is derived from an EMBL/GenBank/DDBJ whole genome shotgun (WGS) entry which is preliminary data.</text>
</comment>
<dbReference type="EMBL" id="FNVS01000009">
    <property type="protein sequence ID" value="SEF91355.1"/>
    <property type="molecule type" value="Genomic_DNA"/>
</dbReference>
<dbReference type="InterPro" id="IPR045755">
    <property type="entry name" value="FtsL-like"/>
</dbReference>
<proteinExistence type="predicted"/>
<keyword evidence="3" id="KW-1185">Reference proteome</keyword>
<dbReference type="RefSeq" id="WP_099463708.1">
    <property type="nucleotide sequence ID" value="NZ_FNVS01000009.1"/>
</dbReference>
<keyword evidence="1" id="KW-1133">Transmembrane helix</keyword>
<evidence type="ECO:0000313" key="3">
    <source>
        <dbReference type="Proteomes" id="UP000236725"/>
    </source>
</evidence>
<protein>
    <recommendedName>
        <fullName evidence="4">Cell division protein FtsL</fullName>
    </recommendedName>
</protein>
<dbReference type="Pfam" id="PF19579">
    <property type="entry name" value="FtsL_2"/>
    <property type="match status" value="1"/>
</dbReference>
<feature type="transmembrane region" description="Helical" evidence="1">
    <location>
        <begin position="41"/>
        <end position="58"/>
    </location>
</feature>
<name>A0A8G2BWP6_9BACT</name>
<evidence type="ECO:0000256" key="1">
    <source>
        <dbReference type="SAM" id="Phobius"/>
    </source>
</evidence>
<evidence type="ECO:0000313" key="2">
    <source>
        <dbReference type="EMBL" id="SEF91355.1"/>
    </source>
</evidence>
<evidence type="ECO:0008006" key="4">
    <source>
        <dbReference type="Google" id="ProtNLM"/>
    </source>
</evidence>
<reference evidence="2 3" key="1">
    <citation type="submission" date="2016-10" db="EMBL/GenBank/DDBJ databases">
        <authorList>
            <person name="Varghese N."/>
            <person name="Submissions S."/>
        </authorList>
    </citation>
    <scope>NUCLEOTIDE SEQUENCE [LARGE SCALE GENOMIC DNA]</scope>
    <source>
        <strain evidence="2 3">DSM 29073</strain>
    </source>
</reference>
<gene>
    <name evidence="2" type="ORF">SAMN05444001_109112</name>
</gene>
<organism evidence="2 3">
    <name type="scientific">Parabacteroides chinchillae</name>
    <dbReference type="NCBI Taxonomy" id="871327"/>
    <lineage>
        <taxon>Bacteria</taxon>
        <taxon>Pseudomonadati</taxon>
        <taxon>Bacteroidota</taxon>
        <taxon>Bacteroidia</taxon>
        <taxon>Bacteroidales</taxon>
        <taxon>Tannerellaceae</taxon>
        <taxon>Parabacteroides</taxon>
    </lineage>
</organism>